<dbReference type="GO" id="GO:0008409">
    <property type="term" value="F:5'-3' exonuclease activity"/>
    <property type="evidence" value="ECO:0007669"/>
    <property type="project" value="InterPro"/>
</dbReference>
<dbReference type="GO" id="GO:0017108">
    <property type="term" value="F:5'-flap endonuclease activity"/>
    <property type="evidence" value="ECO:0007669"/>
    <property type="project" value="InterPro"/>
</dbReference>
<dbReference type="GO" id="GO:0003677">
    <property type="term" value="F:DNA binding"/>
    <property type="evidence" value="ECO:0007669"/>
    <property type="project" value="InterPro"/>
</dbReference>
<dbReference type="SMART" id="SM00475">
    <property type="entry name" value="53EXOc"/>
    <property type="match status" value="1"/>
</dbReference>
<dbReference type="Pfam" id="PF02739">
    <property type="entry name" value="5_3_exonuc_N"/>
    <property type="match status" value="1"/>
</dbReference>
<dbReference type="InterPro" id="IPR020046">
    <property type="entry name" value="5-3_exonucl_a-hlix_arch_N"/>
</dbReference>
<dbReference type="Proteomes" id="UP000203157">
    <property type="component" value="Segment"/>
</dbReference>
<dbReference type="InterPro" id="IPR002421">
    <property type="entry name" value="5-3_exonuclease"/>
</dbReference>
<dbReference type="InterPro" id="IPR036276">
    <property type="entry name" value="T4_RNaseH_C"/>
</dbReference>
<dbReference type="Pfam" id="PF09293">
    <property type="entry name" value="RNaseH_C"/>
    <property type="match status" value="1"/>
</dbReference>
<dbReference type="InterPro" id="IPR038969">
    <property type="entry name" value="FEN"/>
</dbReference>
<sequence>MIIIDMNQIMISNLMAQLKGDRLNEKLVRHMVLNSLRSYEKQYGEKYGEMVLAYDSKQYWRKQVFPYYKQNRKKDREKSGHDWSSIFEVLNKIRDEIKEYFPYKVVEVLGAEADDVISTLCKNKGPKELILILSGDKDFIQLHKYPGVYQYNPITKKSMGYDNPHAFIKEHIIKGDKSDGIPNFLSPDDCFVKGERQRPISQKNLSKWVDQTPSQFCSTKEQLENYHRNQRLIDFDCIPTEIEDKILAEYNSLNTDGKQVPLEYFQEHQLNDLMQDYFFRRSTPFKK</sequence>
<dbReference type="KEGG" id="vg:29122728"/>
<dbReference type="InterPro" id="IPR029060">
    <property type="entry name" value="PIN-like_dom_sf"/>
</dbReference>
<dbReference type="GeneID" id="29122728"/>
<dbReference type="Gene3D" id="1.10.150.20">
    <property type="entry name" value="5' to 3' exonuclease, C-terminal subdomain"/>
    <property type="match status" value="1"/>
</dbReference>
<evidence type="ECO:0000313" key="5">
    <source>
        <dbReference type="Proteomes" id="UP000203157"/>
    </source>
</evidence>
<name>A0A127KML4_9CAUD</name>
<dbReference type="PANTHER" id="PTHR42646:SF2">
    <property type="entry name" value="5'-3' EXONUCLEASE FAMILY PROTEIN"/>
    <property type="match status" value="1"/>
</dbReference>
<dbReference type="PANTHER" id="PTHR42646">
    <property type="entry name" value="FLAP ENDONUCLEASE XNI"/>
    <property type="match status" value="1"/>
</dbReference>
<evidence type="ECO:0000313" key="4">
    <source>
        <dbReference type="EMBL" id="AMO43230.1"/>
    </source>
</evidence>
<evidence type="ECO:0000259" key="3">
    <source>
        <dbReference type="SMART" id="SM00475"/>
    </source>
</evidence>
<feature type="domain" description="5'-3' exonuclease" evidence="3">
    <location>
        <begin position="21"/>
        <end position="248"/>
    </location>
</feature>
<gene>
    <name evidence="4" type="ORF">R1080702_225</name>
</gene>
<dbReference type="RefSeq" id="YP_009301723.1">
    <property type="nucleotide sequence ID" value="NC_031235.1"/>
</dbReference>
<protein>
    <submittedName>
        <fullName evidence="4">Ribonuclease H</fullName>
    </submittedName>
</protein>
<dbReference type="SUPFAM" id="SSF88723">
    <property type="entry name" value="PIN domain-like"/>
    <property type="match status" value="1"/>
</dbReference>
<evidence type="ECO:0000256" key="1">
    <source>
        <dbReference type="ARBA" id="ARBA00022722"/>
    </source>
</evidence>
<keyword evidence="2" id="KW-0378">Hydrolase</keyword>
<dbReference type="GO" id="GO:0033567">
    <property type="term" value="P:DNA replication, Okazaki fragment processing"/>
    <property type="evidence" value="ECO:0007669"/>
    <property type="project" value="InterPro"/>
</dbReference>
<accession>A0A127KML4</accession>
<dbReference type="OrthoDB" id="4856at10239"/>
<keyword evidence="1" id="KW-0540">Nuclease</keyword>
<evidence type="ECO:0000256" key="2">
    <source>
        <dbReference type="ARBA" id="ARBA00022801"/>
    </source>
</evidence>
<organism evidence="4 5">
    <name type="scientific">Cyanophage S-RIM32</name>
    <dbReference type="NCBI Taxonomy" id="1278479"/>
    <lineage>
        <taxon>Viruses</taxon>
        <taxon>Duplodnaviria</taxon>
        <taxon>Heunggongvirae</taxon>
        <taxon>Uroviricota</taxon>
        <taxon>Caudoviricetes</taxon>
        <taxon>Pantevenvirales</taxon>
        <taxon>Kyanoviridae</taxon>
        <taxon>Bristolvirus</taxon>
        <taxon>Bristolvirus rhodeisland</taxon>
    </lineage>
</organism>
<dbReference type="CDD" id="cd09860">
    <property type="entry name" value="PIN_T4-like"/>
    <property type="match status" value="1"/>
</dbReference>
<keyword evidence="5" id="KW-1185">Reference proteome</keyword>
<dbReference type="EMBL" id="KU594606">
    <property type="protein sequence ID" value="AMO43230.1"/>
    <property type="molecule type" value="Genomic_DNA"/>
</dbReference>
<reference evidence="4 5" key="1">
    <citation type="submission" date="2016-01" db="EMBL/GenBank/DDBJ databases">
        <title>The genomic content and context of auxiliary metabolic genes in marine cyanophages.</title>
        <authorList>
            <person name="Marston M.F."/>
            <person name="Martiny J.B.H."/>
            <person name="Crummett L.T."/>
        </authorList>
    </citation>
    <scope>NUCLEOTIDE SEQUENCE [LARGE SCALE GENOMIC DNA]</scope>
    <source>
        <strain evidence="4">RW_108_0702</strain>
    </source>
</reference>
<dbReference type="InterPro" id="IPR036279">
    <property type="entry name" value="5-3_exonuclease_C_sf"/>
</dbReference>
<dbReference type="Gene3D" id="3.40.50.1010">
    <property type="entry name" value="5'-nuclease"/>
    <property type="match status" value="1"/>
</dbReference>
<dbReference type="SUPFAM" id="SSF47807">
    <property type="entry name" value="5' to 3' exonuclease, C-terminal subdomain"/>
    <property type="match status" value="1"/>
</dbReference>
<proteinExistence type="predicted"/>